<reference evidence="1" key="2">
    <citation type="journal article" date="2007" name="Science">
        <title>Draft genome sequence of the sexually transmitted pathogen Trichomonas vaginalis.</title>
        <authorList>
            <person name="Carlton J.M."/>
            <person name="Hirt R.P."/>
            <person name="Silva J.C."/>
            <person name="Delcher A.L."/>
            <person name="Schatz M."/>
            <person name="Zhao Q."/>
            <person name="Wortman J.R."/>
            <person name="Bidwell S.L."/>
            <person name="Alsmark U.C.M."/>
            <person name="Besteiro S."/>
            <person name="Sicheritz-Ponten T."/>
            <person name="Noel C.J."/>
            <person name="Dacks J.B."/>
            <person name="Foster P.G."/>
            <person name="Simillion C."/>
            <person name="Van de Peer Y."/>
            <person name="Miranda-Saavedra D."/>
            <person name="Barton G.J."/>
            <person name="Westrop G.D."/>
            <person name="Mueller S."/>
            <person name="Dessi D."/>
            <person name="Fiori P.L."/>
            <person name="Ren Q."/>
            <person name="Paulsen I."/>
            <person name="Zhang H."/>
            <person name="Bastida-Corcuera F.D."/>
            <person name="Simoes-Barbosa A."/>
            <person name="Brown M.T."/>
            <person name="Hayes R.D."/>
            <person name="Mukherjee M."/>
            <person name="Okumura C.Y."/>
            <person name="Schneider R."/>
            <person name="Smith A.J."/>
            <person name="Vanacova S."/>
            <person name="Villalvazo M."/>
            <person name="Haas B.J."/>
            <person name="Pertea M."/>
            <person name="Feldblyum T.V."/>
            <person name="Utterback T.R."/>
            <person name="Shu C.L."/>
            <person name="Osoegawa K."/>
            <person name="de Jong P.J."/>
            <person name="Hrdy I."/>
            <person name="Horvathova L."/>
            <person name="Zubacova Z."/>
            <person name="Dolezal P."/>
            <person name="Malik S.B."/>
            <person name="Logsdon J.M. Jr."/>
            <person name="Henze K."/>
            <person name="Gupta A."/>
            <person name="Wang C.C."/>
            <person name="Dunne R.L."/>
            <person name="Upcroft J.A."/>
            <person name="Upcroft P."/>
            <person name="White O."/>
            <person name="Salzberg S.L."/>
            <person name="Tang P."/>
            <person name="Chiu C.-H."/>
            <person name="Lee Y.-S."/>
            <person name="Embley T.M."/>
            <person name="Coombs G.H."/>
            <person name="Mottram J.C."/>
            <person name="Tachezy J."/>
            <person name="Fraser-Liggett C.M."/>
            <person name="Johnson P.J."/>
        </authorList>
    </citation>
    <scope>NUCLEOTIDE SEQUENCE [LARGE SCALE GENOMIC DNA]</scope>
    <source>
        <strain evidence="1">G3</strain>
    </source>
</reference>
<dbReference type="InterPro" id="IPR013906">
    <property type="entry name" value="eIF3j"/>
</dbReference>
<dbReference type="KEGG" id="tva:4748426"/>
<dbReference type="AlphaFoldDB" id="A2FWG9"/>
<reference evidence="1" key="1">
    <citation type="submission" date="2006-10" db="EMBL/GenBank/DDBJ databases">
        <authorList>
            <person name="Amadeo P."/>
            <person name="Zhao Q."/>
            <person name="Wortman J."/>
            <person name="Fraser-Liggett C."/>
            <person name="Carlton J."/>
        </authorList>
    </citation>
    <scope>NUCLEOTIDE SEQUENCE</scope>
    <source>
        <strain evidence="1">G3</strain>
    </source>
</reference>
<evidence type="ECO:0000313" key="2">
    <source>
        <dbReference type="Proteomes" id="UP000001542"/>
    </source>
</evidence>
<dbReference type="GO" id="GO:0003743">
    <property type="term" value="F:translation initiation factor activity"/>
    <property type="evidence" value="ECO:0007669"/>
    <property type="project" value="InterPro"/>
</dbReference>
<dbReference type="RefSeq" id="XP_001303669.1">
    <property type="nucleotide sequence ID" value="XM_001303668.1"/>
</dbReference>
<organism evidence="1 2">
    <name type="scientific">Trichomonas vaginalis (strain ATCC PRA-98 / G3)</name>
    <dbReference type="NCBI Taxonomy" id="412133"/>
    <lineage>
        <taxon>Eukaryota</taxon>
        <taxon>Metamonada</taxon>
        <taxon>Parabasalia</taxon>
        <taxon>Trichomonadida</taxon>
        <taxon>Trichomonadidae</taxon>
        <taxon>Trichomonas</taxon>
    </lineage>
</organism>
<dbReference type="Proteomes" id="UP000001542">
    <property type="component" value="Unassembled WGS sequence"/>
</dbReference>
<accession>A2FWG9</accession>
<proteinExistence type="predicted"/>
<dbReference type="GO" id="GO:0005852">
    <property type="term" value="C:eukaryotic translation initiation factor 3 complex"/>
    <property type="evidence" value="ECO:0007669"/>
    <property type="project" value="InterPro"/>
</dbReference>
<dbReference type="SMR" id="A2FWG9"/>
<gene>
    <name evidence="1" type="ORF">TVAG_092120</name>
</gene>
<dbReference type="VEuPathDB" id="TrichDB:TVAGG3_0481770"/>
<dbReference type="VEuPathDB" id="TrichDB:TVAG_092120"/>
<dbReference type="EMBL" id="DS114085">
    <property type="protein sequence ID" value="EAX90739.1"/>
    <property type="molecule type" value="Genomic_DNA"/>
</dbReference>
<dbReference type="Pfam" id="PF08597">
    <property type="entry name" value="eIF3_subunit"/>
    <property type="match status" value="1"/>
</dbReference>
<sequence length="104" mass="12088">MAAPIQKDFENFAYEFGEHCFKFNTHEYYKKFVDELIHDIAQDLTAPQLHEIQQIIDKATATRIKEEKAGDVEFLIHRKAKKLGSSDDDDSSDDNQADLYVDFM</sequence>
<dbReference type="InterPro" id="IPR023194">
    <property type="entry name" value="eIF3-like_dom_sf"/>
</dbReference>
<evidence type="ECO:0000313" key="1">
    <source>
        <dbReference type="EMBL" id="EAX90739.1"/>
    </source>
</evidence>
<keyword evidence="2" id="KW-1185">Reference proteome</keyword>
<name>A2FWG9_TRIV3</name>
<dbReference type="Gene3D" id="1.10.246.60">
    <property type="entry name" value="Eukaryotic translation initiation factor 3 like domains"/>
    <property type="match status" value="1"/>
</dbReference>
<dbReference type="InParanoid" id="A2FWG9"/>
<protein>
    <submittedName>
        <fullName evidence="1">Uncharacterized protein</fullName>
    </submittedName>
</protein>